<dbReference type="InterPro" id="IPR052519">
    <property type="entry name" value="Euk-type_GlcNAc_Kinase"/>
</dbReference>
<reference evidence="3 4" key="1">
    <citation type="submission" date="2024-06" db="EMBL/GenBank/DDBJ databases">
        <authorList>
            <person name="Lee S.D."/>
        </authorList>
    </citation>
    <scope>NUCLEOTIDE SEQUENCE [LARGE SCALE GENOMIC DNA]</scope>
    <source>
        <strain evidence="3 4">N1-10</strain>
    </source>
</reference>
<evidence type="ECO:0000259" key="2">
    <source>
        <dbReference type="Pfam" id="PF01869"/>
    </source>
</evidence>
<organism evidence="3 4">
    <name type="scientific">Streptacidiphilus jeojiensis</name>
    <dbReference type="NCBI Taxonomy" id="3229225"/>
    <lineage>
        <taxon>Bacteria</taxon>
        <taxon>Bacillati</taxon>
        <taxon>Actinomycetota</taxon>
        <taxon>Actinomycetes</taxon>
        <taxon>Kitasatosporales</taxon>
        <taxon>Streptomycetaceae</taxon>
        <taxon>Streptacidiphilus</taxon>
    </lineage>
</organism>
<protein>
    <submittedName>
        <fullName evidence="3">BadF/BadG/BcrA/BcrD ATPase family protein</fullName>
    </submittedName>
</protein>
<accession>A0ABV6XZB3</accession>
<evidence type="ECO:0000256" key="1">
    <source>
        <dbReference type="SAM" id="MobiDB-lite"/>
    </source>
</evidence>
<feature type="compositionally biased region" description="Gly residues" evidence="1">
    <location>
        <begin position="335"/>
        <end position="346"/>
    </location>
</feature>
<dbReference type="PANTHER" id="PTHR43190:SF3">
    <property type="entry name" value="N-ACETYL-D-GLUCOSAMINE KINASE"/>
    <property type="match status" value="1"/>
</dbReference>
<dbReference type="InterPro" id="IPR002731">
    <property type="entry name" value="ATPase_BadF"/>
</dbReference>
<feature type="region of interest" description="Disordered" evidence="1">
    <location>
        <begin position="321"/>
        <end position="346"/>
    </location>
</feature>
<evidence type="ECO:0000313" key="4">
    <source>
        <dbReference type="Proteomes" id="UP001592581"/>
    </source>
</evidence>
<feature type="domain" description="ATPase BadF/BadG/BcrA/BcrD type" evidence="2">
    <location>
        <begin position="13"/>
        <end position="311"/>
    </location>
</feature>
<gene>
    <name evidence="3" type="ORF">ABUW04_35765</name>
</gene>
<dbReference type="SUPFAM" id="SSF53067">
    <property type="entry name" value="Actin-like ATPase domain"/>
    <property type="match status" value="2"/>
</dbReference>
<name>A0ABV6XZB3_9ACTN</name>
<dbReference type="Proteomes" id="UP001592581">
    <property type="component" value="Unassembled WGS sequence"/>
</dbReference>
<dbReference type="EMBL" id="JBEUKS010000018">
    <property type="protein sequence ID" value="MFC1443606.1"/>
    <property type="molecule type" value="Genomic_DNA"/>
</dbReference>
<dbReference type="PANTHER" id="PTHR43190">
    <property type="entry name" value="N-ACETYL-D-GLUCOSAMINE KINASE"/>
    <property type="match status" value="1"/>
</dbReference>
<sequence>MEHQHPNGLLLAVDGGNSKTDVAVVDTSGRVLGSARGLGFRPQVHGVEAAMAVLAGVRSKALADAGLEDRVVADGIAAFLAGADLPHEVEALHRAVAARGWAVDQVVDNDTFAVLRAGAGRPWGVAVVCGTGINCVGVAPDGRRTGFPALGPISGDWGGGADLGAAALWHAVRDEDGRGPHTLLRTAVTGHFGTTTVAEVTADLHSGALPEIRLSELCPAVFAACDQDDPTARALVERLADEIAGMAVTVLRRLGLDRGPDHHPEVVLGGSVLAARHRLLLGRIERRLAAAVPGARPLVSTAAPLLGSALAAQDLVAGPERAEAEGRLRASFGPAGPGGGGPPAAD</sequence>
<dbReference type="RefSeq" id="WP_380568559.1">
    <property type="nucleotide sequence ID" value="NZ_JBEUKS010000018.1"/>
</dbReference>
<comment type="caution">
    <text evidence="3">The sequence shown here is derived from an EMBL/GenBank/DDBJ whole genome shotgun (WGS) entry which is preliminary data.</text>
</comment>
<dbReference type="Pfam" id="PF01869">
    <property type="entry name" value="BcrAD_BadFG"/>
    <property type="match status" value="1"/>
</dbReference>
<evidence type="ECO:0000313" key="3">
    <source>
        <dbReference type="EMBL" id="MFC1443606.1"/>
    </source>
</evidence>
<proteinExistence type="predicted"/>
<dbReference type="Gene3D" id="3.30.420.40">
    <property type="match status" value="2"/>
</dbReference>
<dbReference type="InterPro" id="IPR043129">
    <property type="entry name" value="ATPase_NBD"/>
</dbReference>
<keyword evidence="4" id="KW-1185">Reference proteome</keyword>